<dbReference type="Pfam" id="PF01807">
    <property type="entry name" value="Zn_ribbon_DnaG"/>
    <property type="match status" value="1"/>
</dbReference>
<evidence type="ECO:0000256" key="10">
    <source>
        <dbReference type="ARBA" id="ARBA00023125"/>
    </source>
</evidence>
<dbReference type="Pfam" id="PF13155">
    <property type="entry name" value="Toprim_2"/>
    <property type="match status" value="1"/>
</dbReference>
<dbReference type="InterPro" id="IPR019475">
    <property type="entry name" value="DNA_primase_DnaB-bd"/>
</dbReference>
<dbReference type="PANTHER" id="PTHR30313:SF2">
    <property type="entry name" value="DNA PRIMASE"/>
    <property type="match status" value="1"/>
</dbReference>
<dbReference type="FunFam" id="3.90.980.10:FF:000001">
    <property type="entry name" value="DNA primase"/>
    <property type="match status" value="1"/>
</dbReference>
<feature type="region of interest" description="Disordered" evidence="15">
    <location>
        <begin position="436"/>
        <end position="466"/>
    </location>
</feature>
<feature type="compositionally biased region" description="Basic and acidic residues" evidence="15">
    <location>
        <begin position="449"/>
        <end position="461"/>
    </location>
</feature>
<dbReference type="CDD" id="cd03364">
    <property type="entry name" value="TOPRIM_DnaG_primases"/>
    <property type="match status" value="1"/>
</dbReference>
<evidence type="ECO:0000256" key="6">
    <source>
        <dbReference type="ARBA" id="ARBA00022723"/>
    </source>
</evidence>
<evidence type="ECO:0000256" key="4">
    <source>
        <dbReference type="ARBA" id="ARBA00022695"/>
    </source>
</evidence>
<dbReference type="InterPro" id="IPR006295">
    <property type="entry name" value="DNA_primase_DnaG"/>
</dbReference>
<feature type="domain" description="Toprim" evidence="16">
    <location>
        <begin position="262"/>
        <end position="341"/>
    </location>
</feature>
<evidence type="ECO:0000256" key="15">
    <source>
        <dbReference type="SAM" id="MobiDB-lite"/>
    </source>
</evidence>
<dbReference type="SUPFAM" id="SSF57783">
    <property type="entry name" value="Zinc beta-ribbon"/>
    <property type="match status" value="1"/>
</dbReference>
<dbReference type="PANTHER" id="PTHR30313">
    <property type="entry name" value="DNA PRIMASE"/>
    <property type="match status" value="1"/>
</dbReference>
<evidence type="ECO:0000256" key="11">
    <source>
        <dbReference type="ARBA" id="ARBA00023163"/>
    </source>
</evidence>
<evidence type="ECO:0000256" key="13">
    <source>
        <dbReference type="PIRNR" id="PIRNR002811"/>
    </source>
</evidence>
<dbReference type="AlphaFoldDB" id="A0A1I5NII3"/>
<comment type="cofactor">
    <cofactor evidence="12 13 14">
        <name>Zn(2+)</name>
        <dbReference type="ChEBI" id="CHEBI:29105"/>
    </cofactor>
    <text evidence="12 13 14">Binds 1 zinc ion per monomer.</text>
</comment>
<evidence type="ECO:0000256" key="14">
    <source>
        <dbReference type="PIRSR" id="PIRSR002811-1"/>
    </source>
</evidence>
<dbReference type="PROSITE" id="PS50880">
    <property type="entry name" value="TOPRIM"/>
    <property type="match status" value="1"/>
</dbReference>
<dbReference type="Gene3D" id="3.90.980.10">
    <property type="entry name" value="DNA primase, catalytic core, N-terminal domain"/>
    <property type="match status" value="1"/>
</dbReference>
<keyword evidence="8 12" id="KW-0862">Zinc</keyword>
<evidence type="ECO:0000256" key="9">
    <source>
        <dbReference type="ARBA" id="ARBA00022842"/>
    </source>
</evidence>
<sequence length="609" mass="68729">MLAGLIPEETITEVQQSLDIVDVVSEHLQLKKQGKHYLGLCPFHGEKTPSFSVSPDKQLYHCFGCGAGGNAITFVMEVEGISFVEAVKNLADKSGIAVPEMDSVSSGAGKNDELPSQNEGHELAARFYHHVLMNTEQGKQAYDYLEARGVTAELMERFQLGFSPDQPEVLKGLLDKRGFDFDQMNEQGLLYRTESTGELRDRFRNRIMFPIRDLRGRTVGFGGRTLGGAEPKYLNSPDSPLFHKNELLYGFDVARKAVRRENAAVLFEGYADVIAAHKAGVDNGMASLGTSLTDRQAQIIRRNTERIIICYDGDNAGQDAAWRAGEVLEKQGLNVEAAMLPAQTDPDDYIQMYGPDRFQKEIIEMALPFMSFKMQALKKDKNLQDEGDKLRYIEEVLKEMTALSRAVERDFYLRQVADEFSLSLDALKQEQYRIFKEQGGKKHSPAGGREQEKEEKRRGFDHYSGARLNPAHQNAERYLLAHMIHDRDACMEVQEKLGGEFNLDHHIALAAHLYAYYGEGNPADTGAFINHLNDPELIKEASDIAMLDITEHMSENELADYVDKIKNYPKWVEIEQIHQKLKEAERNQDVELAAKLGNEMINMKKALKK</sequence>
<keyword evidence="5 12" id="KW-0235">DNA replication</keyword>
<evidence type="ECO:0000256" key="1">
    <source>
        <dbReference type="ARBA" id="ARBA00022478"/>
    </source>
</evidence>
<dbReference type="GO" id="GO:0000428">
    <property type="term" value="C:DNA-directed RNA polymerase complex"/>
    <property type="evidence" value="ECO:0007669"/>
    <property type="project" value="UniProtKB-KW"/>
</dbReference>
<feature type="zinc finger region" description="CHC2-type" evidence="12 14">
    <location>
        <begin position="41"/>
        <end position="65"/>
    </location>
</feature>
<organism evidence="17 18">
    <name type="scientific">Salibacterium halotolerans</name>
    <dbReference type="NCBI Taxonomy" id="1884432"/>
    <lineage>
        <taxon>Bacteria</taxon>
        <taxon>Bacillati</taxon>
        <taxon>Bacillota</taxon>
        <taxon>Bacilli</taxon>
        <taxon>Bacillales</taxon>
        <taxon>Bacillaceae</taxon>
    </lineage>
</organism>
<dbReference type="EMBL" id="FOXD01000003">
    <property type="protein sequence ID" value="SFP21136.1"/>
    <property type="molecule type" value="Genomic_DNA"/>
</dbReference>
<evidence type="ECO:0000256" key="2">
    <source>
        <dbReference type="ARBA" id="ARBA00022515"/>
    </source>
</evidence>
<dbReference type="InterPro" id="IPR013264">
    <property type="entry name" value="DNAG_N"/>
</dbReference>
<evidence type="ECO:0000256" key="12">
    <source>
        <dbReference type="HAMAP-Rule" id="MF_00974"/>
    </source>
</evidence>
<gene>
    <name evidence="12" type="primary">dnaG</name>
    <name evidence="17" type="ORF">SAMN05518683_103143</name>
</gene>
<dbReference type="Gene3D" id="3.40.1360.10">
    <property type="match status" value="1"/>
</dbReference>
<keyword evidence="9" id="KW-0460">Magnesium</keyword>
<dbReference type="PIRSF" id="PIRSF002811">
    <property type="entry name" value="DnaG"/>
    <property type="match status" value="1"/>
</dbReference>
<dbReference type="InterPro" id="IPR050219">
    <property type="entry name" value="DnaG_primase"/>
</dbReference>
<dbReference type="GO" id="GO:0003677">
    <property type="term" value="F:DNA binding"/>
    <property type="evidence" value="ECO:0007669"/>
    <property type="project" value="UniProtKB-KW"/>
</dbReference>
<dbReference type="SUPFAM" id="SSF48024">
    <property type="entry name" value="N-terminal domain of DnaB helicase"/>
    <property type="match status" value="1"/>
</dbReference>
<comment type="domain">
    <text evidence="12">Contains an N-terminal zinc-binding domain, a central core domain that contains the primase activity, and a C-terminal DnaB-binding domain.</text>
</comment>
<dbReference type="Pfam" id="PF08275">
    <property type="entry name" value="DNAG_N"/>
    <property type="match status" value="1"/>
</dbReference>
<dbReference type="GO" id="GO:0005524">
    <property type="term" value="F:ATP binding"/>
    <property type="evidence" value="ECO:0007669"/>
    <property type="project" value="InterPro"/>
</dbReference>
<dbReference type="GO" id="GO:0008270">
    <property type="term" value="F:zinc ion binding"/>
    <property type="evidence" value="ECO:0007669"/>
    <property type="project" value="UniProtKB-UniRule"/>
</dbReference>
<keyword evidence="10 12" id="KW-0238">DNA-binding</keyword>
<comment type="subunit">
    <text evidence="12">Monomer. Interacts with DnaB.</text>
</comment>
<dbReference type="InterPro" id="IPR037068">
    <property type="entry name" value="DNA_primase_core_N_sf"/>
</dbReference>
<keyword evidence="1 12" id="KW-0240">DNA-directed RNA polymerase</keyword>
<dbReference type="FunFam" id="3.90.580.10:FF:000001">
    <property type="entry name" value="DNA primase"/>
    <property type="match status" value="1"/>
</dbReference>
<keyword evidence="4 12" id="KW-0548">Nucleotidyltransferase</keyword>
<dbReference type="GO" id="GO:1990077">
    <property type="term" value="C:primosome complex"/>
    <property type="evidence" value="ECO:0007669"/>
    <property type="project" value="UniProtKB-KW"/>
</dbReference>
<keyword evidence="3 12" id="KW-0808">Transferase</keyword>
<dbReference type="SMART" id="SM00493">
    <property type="entry name" value="TOPRIM"/>
    <property type="match status" value="1"/>
</dbReference>
<dbReference type="Proteomes" id="UP000198892">
    <property type="component" value="Unassembled WGS sequence"/>
</dbReference>
<comment type="catalytic activity">
    <reaction evidence="12">
        <text>ssDNA + n NTP = ssDNA/pppN(pN)n-1 hybrid + (n-1) diphosphate.</text>
        <dbReference type="EC" id="2.7.7.101"/>
    </reaction>
</comment>
<evidence type="ECO:0000256" key="3">
    <source>
        <dbReference type="ARBA" id="ARBA00022679"/>
    </source>
</evidence>
<dbReference type="Gene3D" id="6.10.140.360">
    <property type="match status" value="1"/>
</dbReference>
<dbReference type="HAMAP" id="MF_00974">
    <property type="entry name" value="DNA_primase_DnaG"/>
    <property type="match status" value="1"/>
</dbReference>
<reference evidence="18" key="1">
    <citation type="submission" date="2016-10" db="EMBL/GenBank/DDBJ databases">
        <authorList>
            <person name="Varghese N."/>
            <person name="Submissions S."/>
        </authorList>
    </citation>
    <scope>NUCLEOTIDE SEQUENCE [LARGE SCALE GENOMIC DNA]</scope>
    <source>
        <strain evidence="18">S7</strain>
    </source>
</reference>
<dbReference type="GO" id="GO:0003678">
    <property type="term" value="F:DNA helicase activity"/>
    <property type="evidence" value="ECO:0007669"/>
    <property type="project" value="InterPro"/>
</dbReference>
<proteinExistence type="inferred from homology"/>
<dbReference type="SUPFAM" id="SSF56731">
    <property type="entry name" value="DNA primase core"/>
    <property type="match status" value="1"/>
</dbReference>
<dbReference type="InterPro" id="IPR034151">
    <property type="entry name" value="TOPRIM_DnaG_bac"/>
</dbReference>
<keyword evidence="18" id="KW-1185">Reference proteome</keyword>
<dbReference type="InterPro" id="IPR036185">
    <property type="entry name" value="DNA_heli_DnaB-like_N_sf"/>
</dbReference>
<keyword evidence="6 12" id="KW-0479">Metal-binding</keyword>
<dbReference type="SMART" id="SM00400">
    <property type="entry name" value="ZnF_CHCC"/>
    <property type="match status" value="1"/>
</dbReference>
<keyword evidence="2 12" id="KW-0639">Primosome</keyword>
<dbReference type="Gene3D" id="3.90.580.10">
    <property type="entry name" value="Zinc finger, CHC2-type domain"/>
    <property type="match status" value="1"/>
</dbReference>
<dbReference type="GO" id="GO:0006269">
    <property type="term" value="P:DNA replication, synthesis of primer"/>
    <property type="evidence" value="ECO:0007669"/>
    <property type="project" value="UniProtKB-UniRule"/>
</dbReference>
<evidence type="ECO:0000256" key="8">
    <source>
        <dbReference type="ARBA" id="ARBA00022833"/>
    </source>
</evidence>
<dbReference type="EC" id="2.7.7.101" evidence="12"/>
<dbReference type="GO" id="GO:0005737">
    <property type="term" value="C:cytoplasm"/>
    <property type="evidence" value="ECO:0007669"/>
    <property type="project" value="TreeGrafter"/>
</dbReference>
<evidence type="ECO:0000313" key="17">
    <source>
        <dbReference type="EMBL" id="SFP21136.1"/>
    </source>
</evidence>
<dbReference type="InterPro" id="IPR016136">
    <property type="entry name" value="DNA_helicase_N/primase_C"/>
</dbReference>
<name>A0A1I5NII3_9BACI</name>
<protein>
    <recommendedName>
        <fullName evidence="12 13">DNA primase</fullName>
        <ecNumber evidence="12">2.7.7.101</ecNumber>
    </recommendedName>
</protein>
<dbReference type="STRING" id="1884432.SAMN05518683_103143"/>
<dbReference type="InterPro" id="IPR030846">
    <property type="entry name" value="DnaG_bac"/>
</dbReference>
<dbReference type="InterPro" id="IPR036977">
    <property type="entry name" value="DNA_primase_Znf_CHC2"/>
</dbReference>
<dbReference type="InterPro" id="IPR006171">
    <property type="entry name" value="TOPRIM_dom"/>
</dbReference>
<evidence type="ECO:0000256" key="5">
    <source>
        <dbReference type="ARBA" id="ARBA00022705"/>
    </source>
</evidence>
<dbReference type="GO" id="GO:0003899">
    <property type="term" value="F:DNA-directed RNA polymerase activity"/>
    <property type="evidence" value="ECO:0007669"/>
    <property type="project" value="UniProtKB-UniRule"/>
</dbReference>
<keyword evidence="7 12" id="KW-0863">Zinc-finger</keyword>
<evidence type="ECO:0000259" key="16">
    <source>
        <dbReference type="PROSITE" id="PS50880"/>
    </source>
</evidence>
<dbReference type="Gene3D" id="1.10.860.10">
    <property type="entry name" value="DNAb Helicase, Chain A"/>
    <property type="match status" value="1"/>
</dbReference>
<accession>A0A1I5NII3</accession>
<dbReference type="Pfam" id="PF10410">
    <property type="entry name" value="DnaB_bind"/>
    <property type="match status" value="1"/>
</dbReference>
<dbReference type="NCBIfam" id="TIGR01391">
    <property type="entry name" value="dnaG"/>
    <property type="match status" value="1"/>
</dbReference>
<evidence type="ECO:0000256" key="7">
    <source>
        <dbReference type="ARBA" id="ARBA00022771"/>
    </source>
</evidence>
<comment type="function">
    <text evidence="12 13">RNA polymerase that catalyzes the synthesis of short RNA molecules used as primers for DNA polymerase during DNA replication.</text>
</comment>
<keyword evidence="11 12" id="KW-0804">Transcription</keyword>
<evidence type="ECO:0000313" key="18">
    <source>
        <dbReference type="Proteomes" id="UP000198892"/>
    </source>
</evidence>
<comment type="similarity">
    <text evidence="12 13">Belongs to the DnaG primase family.</text>
</comment>
<dbReference type="InterPro" id="IPR002694">
    <property type="entry name" value="Znf_CHC2"/>
</dbReference>